<dbReference type="PANTHER" id="PTHR12743">
    <property type="entry name" value="CYTOCHROME C1 HEME LYASE"/>
    <property type="match status" value="1"/>
</dbReference>
<evidence type="ECO:0000256" key="4">
    <source>
        <dbReference type="ARBA" id="ARBA00022723"/>
    </source>
</evidence>
<evidence type="ECO:0000256" key="1">
    <source>
        <dbReference type="ARBA" id="ARBA00004273"/>
    </source>
</evidence>
<dbReference type="GO" id="GO:0005743">
    <property type="term" value="C:mitochondrial inner membrane"/>
    <property type="evidence" value="ECO:0007669"/>
    <property type="project" value="UniProtKB-SubCell"/>
</dbReference>
<gene>
    <name evidence="12" type="ORF">BD324DRAFT_627540</name>
</gene>
<dbReference type="STRING" id="4999.A0A1Y1UFT9"/>
<dbReference type="GO" id="GO:0046872">
    <property type="term" value="F:metal ion binding"/>
    <property type="evidence" value="ECO:0007669"/>
    <property type="project" value="UniProtKB-KW"/>
</dbReference>
<dbReference type="AlphaFoldDB" id="A0A1Y1UFT9"/>
<evidence type="ECO:0000256" key="10">
    <source>
        <dbReference type="RuleBase" id="RU363130"/>
    </source>
</evidence>
<dbReference type="Pfam" id="PF01265">
    <property type="entry name" value="Cyto_heme_lyase"/>
    <property type="match status" value="1"/>
</dbReference>
<dbReference type="EMBL" id="NBSH01000007">
    <property type="protein sequence ID" value="ORX36882.1"/>
    <property type="molecule type" value="Genomic_DNA"/>
</dbReference>
<evidence type="ECO:0000256" key="7">
    <source>
        <dbReference type="ARBA" id="ARBA00023128"/>
    </source>
</evidence>
<dbReference type="Proteomes" id="UP000193218">
    <property type="component" value="Unassembled WGS sequence"/>
</dbReference>
<name>A0A1Y1UFT9_9TREE</name>
<keyword evidence="9 10" id="KW-0456">Lyase</keyword>
<dbReference type="EC" id="4.4.1.17" evidence="10"/>
<keyword evidence="13" id="KW-1185">Reference proteome</keyword>
<dbReference type="InParanoid" id="A0A1Y1UFT9"/>
<keyword evidence="3 10" id="KW-0349">Heme</keyword>
<evidence type="ECO:0000256" key="8">
    <source>
        <dbReference type="ARBA" id="ARBA00023136"/>
    </source>
</evidence>
<evidence type="ECO:0000256" key="3">
    <source>
        <dbReference type="ARBA" id="ARBA00022617"/>
    </source>
</evidence>
<comment type="similarity">
    <text evidence="2 10">Belongs to the cytochrome c-type heme lyase family.</text>
</comment>
<dbReference type="InterPro" id="IPR000511">
    <property type="entry name" value="Holocyt_c/c1_synthase"/>
</dbReference>
<evidence type="ECO:0000256" key="6">
    <source>
        <dbReference type="ARBA" id="ARBA00023004"/>
    </source>
</evidence>
<organism evidence="12 13">
    <name type="scientific">Kockovaella imperatae</name>
    <dbReference type="NCBI Taxonomy" id="4999"/>
    <lineage>
        <taxon>Eukaryota</taxon>
        <taxon>Fungi</taxon>
        <taxon>Dikarya</taxon>
        <taxon>Basidiomycota</taxon>
        <taxon>Agaricomycotina</taxon>
        <taxon>Tremellomycetes</taxon>
        <taxon>Tremellales</taxon>
        <taxon>Cuniculitremaceae</taxon>
        <taxon>Kockovaella</taxon>
    </lineage>
</organism>
<dbReference type="PANTHER" id="PTHR12743:SF0">
    <property type="entry name" value="HOLOCYTOCHROME C-TYPE SYNTHASE"/>
    <property type="match status" value="1"/>
</dbReference>
<evidence type="ECO:0000256" key="11">
    <source>
        <dbReference type="SAM" id="MobiDB-lite"/>
    </source>
</evidence>
<reference evidence="12 13" key="1">
    <citation type="submission" date="2017-03" db="EMBL/GenBank/DDBJ databases">
        <title>Widespread Adenine N6-methylation of Active Genes in Fungi.</title>
        <authorList>
            <consortium name="DOE Joint Genome Institute"/>
            <person name="Mondo S.J."/>
            <person name="Dannebaum R.O."/>
            <person name="Kuo R.C."/>
            <person name="Louie K.B."/>
            <person name="Bewick A.J."/>
            <person name="Labutti K."/>
            <person name="Haridas S."/>
            <person name="Kuo A."/>
            <person name="Salamov A."/>
            <person name="Ahrendt S.R."/>
            <person name="Lau R."/>
            <person name="Bowen B.P."/>
            <person name="Lipzen A."/>
            <person name="Sullivan W."/>
            <person name="Andreopoulos W.B."/>
            <person name="Clum A."/>
            <person name="Lindquist E."/>
            <person name="Daum C."/>
            <person name="Northen T.R."/>
            <person name="Ramamoorthy G."/>
            <person name="Schmitz R.J."/>
            <person name="Gryganskyi A."/>
            <person name="Culley D."/>
            <person name="Magnuson J."/>
            <person name="James T.Y."/>
            <person name="O'Malley M.A."/>
            <person name="Stajich J.E."/>
            <person name="Spatafora J.W."/>
            <person name="Visel A."/>
            <person name="Grigoriev I.V."/>
        </authorList>
    </citation>
    <scope>NUCLEOTIDE SEQUENCE [LARGE SCALE GENOMIC DNA]</scope>
    <source>
        <strain evidence="12 13">NRRL Y-17943</strain>
    </source>
</reference>
<feature type="compositionally biased region" description="Polar residues" evidence="11">
    <location>
        <begin position="1"/>
        <end position="20"/>
    </location>
</feature>
<dbReference type="GeneID" id="33557817"/>
<keyword evidence="7 10" id="KW-0496">Mitochondrion</keyword>
<sequence length="277" mass="29832">MRFNVGASNNETPLVTSPNLPSDHPPIGSSSADACPVDDKTRSRWLSLANLTSSSSSSSSPSSSSPPPNSPSGSGSASFQSGAAGSRQANLSRDREISSIPRAPIGTTPVHVGSSEGAGSDDDKHWVYPSELQFFQAMARKNHSPKEGDMRSVVGIHNAVNEKAWEMVLLWEQGMGSEPCGGPRLISFAGIPTKRSPKSYLYMALGYSAPFDRHDWIIDRCGTNVRYVIDFYSGKQDPNDPAKSSFFIDVRPAIDTKVGIQTRLIGIWKYYVAGYGA</sequence>
<evidence type="ECO:0000313" key="13">
    <source>
        <dbReference type="Proteomes" id="UP000193218"/>
    </source>
</evidence>
<evidence type="ECO:0000313" key="12">
    <source>
        <dbReference type="EMBL" id="ORX36882.1"/>
    </source>
</evidence>
<protein>
    <recommendedName>
        <fullName evidence="10">Holocytochrome c-type synthase</fullName>
        <ecNumber evidence="10">4.4.1.17</ecNumber>
    </recommendedName>
</protein>
<feature type="compositionally biased region" description="Low complexity" evidence="11">
    <location>
        <begin position="53"/>
        <end position="63"/>
    </location>
</feature>
<proteinExistence type="inferred from homology"/>
<dbReference type="OrthoDB" id="4243at2759"/>
<keyword evidence="4 10" id="KW-0479">Metal-binding</keyword>
<dbReference type="GO" id="GO:0004408">
    <property type="term" value="F:holocytochrome-c synthase activity"/>
    <property type="evidence" value="ECO:0007669"/>
    <property type="project" value="UniProtKB-EC"/>
</dbReference>
<comment type="catalytic activity">
    <reaction evidence="10">
        <text>holo-[cytochrome c] = apo-[cytochrome c] + heme b</text>
        <dbReference type="Rhea" id="RHEA:22648"/>
        <dbReference type="Rhea" id="RHEA-COMP:10725"/>
        <dbReference type="Rhea" id="RHEA-COMP:10726"/>
        <dbReference type="ChEBI" id="CHEBI:29950"/>
        <dbReference type="ChEBI" id="CHEBI:60344"/>
        <dbReference type="ChEBI" id="CHEBI:83739"/>
        <dbReference type="EC" id="4.4.1.17"/>
    </reaction>
</comment>
<comment type="subcellular location">
    <subcellularLocation>
        <location evidence="1 10">Mitochondrion inner membrane</location>
    </subcellularLocation>
</comment>
<keyword evidence="5 10" id="KW-0999">Mitochondrion inner membrane</keyword>
<dbReference type="FunCoup" id="A0A1Y1UFT9">
    <property type="interactions" value="256"/>
</dbReference>
<dbReference type="RefSeq" id="XP_021870951.1">
    <property type="nucleotide sequence ID" value="XM_022016008.1"/>
</dbReference>
<keyword evidence="8 10" id="KW-0472">Membrane</keyword>
<comment type="caution">
    <text evidence="12">The sequence shown here is derived from an EMBL/GenBank/DDBJ whole genome shotgun (WGS) entry which is preliminary data.</text>
</comment>
<feature type="compositionally biased region" description="Low complexity" evidence="11">
    <location>
        <begin position="71"/>
        <end position="86"/>
    </location>
</feature>
<accession>A0A1Y1UFT9</accession>
<dbReference type="PROSITE" id="PS00822">
    <property type="entry name" value="CYTO_HEME_LYASE_2"/>
    <property type="match status" value="1"/>
</dbReference>
<evidence type="ECO:0000256" key="9">
    <source>
        <dbReference type="ARBA" id="ARBA00023239"/>
    </source>
</evidence>
<evidence type="ECO:0000256" key="2">
    <source>
        <dbReference type="ARBA" id="ARBA00007255"/>
    </source>
</evidence>
<feature type="region of interest" description="Disordered" evidence="11">
    <location>
        <begin position="1"/>
        <end position="123"/>
    </location>
</feature>
<evidence type="ECO:0000256" key="5">
    <source>
        <dbReference type="ARBA" id="ARBA00022792"/>
    </source>
</evidence>
<keyword evidence="6 10" id="KW-0408">Iron</keyword>
<comment type="function">
    <text evidence="10">Lyase that catalyzes the covalent linking of the heme group to the cytochrome C apoprotein to produce the mature functional cytochrome.</text>
</comment>